<dbReference type="EMBL" id="JABSTQ010011537">
    <property type="protein sequence ID" value="KAG0410289.1"/>
    <property type="molecule type" value="Genomic_DNA"/>
</dbReference>
<organism evidence="1 2">
    <name type="scientific">Ixodes persulcatus</name>
    <name type="common">Taiga tick</name>
    <dbReference type="NCBI Taxonomy" id="34615"/>
    <lineage>
        <taxon>Eukaryota</taxon>
        <taxon>Metazoa</taxon>
        <taxon>Ecdysozoa</taxon>
        <taxon>Arthropoda</taxon>
        <taxon>Chelicerata</taxon>
        <taxon>Arachnida</taxon>
        <taxon>Acari</taxon>
        <taxon>Parasitiformes</taxon>
        <taxon>Ixodida</taxon>
        <taxon>Ixodoidea</taxon>
        <taxon>Ixodidae</taxon>
        <taxon>Ixodinae</taxon>
        <taxon>Ixodes</taxon>
    </lineage>
</organism>
<proteinExistence type="predicted"/>
<accession>A0AC60NT92</accession>
<sequence length="66" mass="7342">MYEGSTARLTEYKGWIPGFNPRNMWAQEPIIPDKAVYSFSTVTLLVLAGALVILGYAAYIKLACEQ</sequence>
<comment type="caution">
    <text evidence="1">The sequence shown here is derived from an EMBL/GenBank/DDBJ whole genome shotgun (WGS) entry which is preliminary data.</text>
</comment>
<gene>
    <name evidence="1" type="ORF">HPB47_012585</name>
</gene>
<evidence type="ECO:0000313" key="2">
    <source>
        <dbReference type="Proteomes" id="UP000805193"/>
    </source>
</evidence>
<keyword evidence="2" id="KW-1185">Reference proteome</keyword>
<evidence type="ECO:0000313" key="1">
    <source>
        <dbReference type="EMBL" id="KAG0410289.1"/>
    </source>
</evidence>
<name>A0AC60NT92_IXOPE</name>
<reference evidence="1 2" key="1">
    <citation type="journal article" date="2020" name="Cell">
        <title>Large-Scale Comparative Analyses of Tick Genomes Elucidate Their Genetic Diversity and Vector Capacities.</title>
        <authorList>
            <consortium name="Tick Genome and Microbiome Consortium (TIGMIC)"/>
            <person name="Jia N."/>
            <person name="Wang J."/>
            <person name="Shi W."/>
            <person name="Du L."/>
            <person name="Sun Y."/>
            <person name="Zhan W."/>
            <person name="Jiang J.F."/>
            <person name="Wang Q."/>
            <person name="Zhang B."/>
            <person name="Ji P."/>
            <person name="Bell-Sakyi L."/>
            <person name="Cui X.M."/>
            <person name="Yuan T.T."/>
            <person name="Jiang B.G."/>
            <person name="Yang W.F."/>
            <person name="Lam T.T."/>
            <person name="Chang Q.C."/>
            <person name="Ding S.J."/>
            <person name="Wang X.J."/>
            <person name="Zhu J.G."/>
            <person name="Ruan X.D."/>
            <person name="Zhao L."/>
            <person name="Wei J.T."/>
            <person name="Ye R.Z."/>
            <person name="Que T.C."/>
            <person name="Du C.H."/>
            <person name="Zhou Y.H."/>
            <person name="Cheng J.X."/>
            <person name="Dai P.F."/>
            <person name="Guo W.B."/>
            <person name="Han X.H."/>
            <person name="Huang E.J."/>
            <person name="Li L.F."/>
            <person name="Wei W."/>
            <person name="Gao Y.C."/>
            <person name="Liu J.Z."/>
            <person name="Shao H.Z."/>
            <person name="Wang X."/>
            <person name="Wang C.C."/>
            <person name="Yang T.C."/>
            <person name="Huo Q.B."/>
            <person name="Li W."/>
            <person name="Chen H.Y."/>
            <person name="Chen S.E."/>
            <person name="Zhou L.G."/>
            <person name="Ni X.B."/>
            <person name="Tian J.H."/>
            <person name="Sheng Y."/>
            <person name="Liu T."/>
            <person name="Pan Y.S."/>
            <person name="Xia L.Y."/>
            <person name="Li J."/>
            <person name="Zhao F."/>
            <person name="Cao W.C."/>
        </authorList>
    </citation>
    <scope>NUCLEOTIDE SEQUENCE [LARGE SCALE GENOMIC DNA]</scope>
    <source>
        <strain evidence="1">Iper-2018</strain>
    </source>
</reference>
<protein>
    <submittedName>
        <fullName evidence="1">Uncharacterized protein</fullName>
    </submittedName>
</protein>
<dbReference type="Proteomes" id="UP000805193">
    <property type="component" value="Unassembled WGS sequence"/>
</dbReference>